<dbReference type="PANTHER" id="PTHR33823">
    <property type="entry name" value="RNA POLYMERASE-BINDING TRANSCRIPTION FACTOR DKSA-RELATED"/>
    <property type="match status" value="1"/>
</dbReference>
<evidence type="ECO:0000313" key="6">
    <source>
        <dbReference type="EMBL" id="EPD33330.1"/>
    </source>
</evidence>
<evidence type="ECO:0000256" key="4">
    <source>
        <dbReference type="PROSITE-ProRule" id="PRU00510"/>
    </source>
</evidence>
<dbReference type="SUPFAM" id="SSF57716">
    <property type="entry name" value="Glucocorticoid receptor-like (DNA-binding domain)"/>
    <property type="match status" value="1"/>
</dbReference>
<dbReference type="PROSITE" id="PS51128">
    <property type="entry name" value="ZF_DKSA_2"/>
    <property type="match status" value="1"/>
</dbReference>
<keyword evidence="3" id="KW-0862">Zinc</keyword>
<sequence length="108" mass="12048">MDNDEILARLNEREEDLKAQLAELAKPVDLDGAIGFGKRIGDGTIQAVQAFNDSFSAQNLSDLHAQVRRAKQKLAEDTYGKCDECGEEIGKERLEFRPWSSKCVKHAV</sequence>
<name>S2W4Z7_9ACTN</name>
<dbReference type="AlphaFoldDB" id="S2W4Z7"/>
<dbReference type="Proteomes" id="UP000014417">
    <property type="component" value="Unassembled WGS sequence"/>
</dbReference>
<proteinExistence type="predicted"/>
<dbReference type="RefSeq" id="WP_016455705.1">
    <property type="nucleotide sequence ID" value="NZ_KE150269.1"/>
</dbReference>
<accession>S2W4Z7</accession>
<evidence type="ECO:0000256" key="3">
    <source>
        <dbReference type="ARBA" id="ARBA00022833"/>
    </source>
</evidence>
<dbReference type="GO" id="GO:0008270">
    <property type="term" value="F:zinc ion binding"/>
    <property type="evidence" value="ECO:0007669"/>
    <property type="project" value="UniProtKB-KW"/>
</dbReference>
<keyword evidence="2" id="KW-0863">Zinc-finger</keyword>
<evidence type="ECO:0000313" key="7">
    <source>
        <dbReference type="Proteomes" id="UP000014417"/>
    </source>
</evidence>
<feature type="domain" description="Zinc finger DksA/TraR C4-type" evidence="5">
    <location>
        <begin position="78"/>
        <end position="104"/>
    </location>
</feature>
<keyword evidence="1" id="KW-0479">Metal-binding</keyword>
<protein>
    <recommendedName>
        <fullName evidence="5">Zinc finger DksA/TraR C4-type domain-containing protein</fullName>
    </recommendedName>
</protein>
<dbReference type="STRING" id="883161.HMPREF9306_00869"/>
<dbReference type="PANTHER" id="PTHR33823:SF4">
    <property type="entry name" value="GENERAL STRESS PROTEIN 16O"/>
    <property type="match status" value="1"/>
</dbReference>
<dbReference type="EMBL" id="AGZR01000005">
    <property type="protein sequence ID" value="EPD33330.1"/>
    <property type="molecule type" value="Genomic_DNA"/>
</dbReference>
<reference evidence="6 7" key="1">
    <citation type="submission" date="2013-04" db="EMBL/GenBank/DDBJ databases">
        <title>The Genome Sequence of Propionimicrobium lymphophilum ACS-093-V-SCH5.</title>
        <authorList>
            <consortium name="The Broad Institute Genomics Platform"/>
            <person name="Earl A."/>
            <person name="Ward D."/>
            <person name="Feldgarden M."/>
            <person name="Gevers D."/>
            <person name="Saerens B."/>
            <person name="Vaneechoutte M."/>
            <person name="Walker B."/>
            <person name="Young S."/>
            <person name="Zeng Q."/>
            <person name="Gargeya S."/>
            <person name="Fitzgerald M."/>
            <person name="Haas B."/>
            <person name="Abouelleil A."/>
            <person name="Allen A.W."/>
            <person name="Alvarado L."/>
            <person name="Arachchi H.M."/>
            <person name="Berlin A.M."/>
            <person name="Chapman S.B."/>
            <person name="Gainer-Dewar J."/>
            <person name="Goldberg J."/>
            <person name="Griggs A."/>
            <person name="Gujja S."/>
            <person name="Hansen M."/>
            <person name="Howarth C."/>
            <person name="Imamovic A."/>
            <person name="Ireland A."/>
            <person name="Larimer J."/>
            <person name="McCowan C."/>
            <person name="Murphy C."/>
            <person name="Pearson M."/>
            <person name="Poon T.W."/>
            <person name="Priest M."/>
            <person name="Roberts A."/>
            <person name="Saif S."/>
            <person name="Shea T."/>
            <person name="Sisk P."/>
            <person name="Sykes S."/>
            <person name="Wortman J."/>
            <person name="Nusbaum C."/>
            <person name="Birren B."/>
        </authorList>
    </citation>
    <scope>NUCLEOTIDE SEQUENCE [LARGE SCALE GENOMIC DNA]</scope>
    <source>
        <strain evidence="6 7">ACS-093-V-SCH5</strain>
    </source>
</reference>
<gene>
    <name evidence="6" type="ORF">HMPREF9306_00869</name>
</gene>
<comment type="caution">
    <text evidence="6">The sequence shown here is derived from an EMBL/GenBank/DDBJ whole genome shotgun (WGS) entry which is preliminary data.</text>
</comment>
<evidence type="ECO:0000256" key="1">
    <source>
        <dbReference type="ARBA" id="ARBA00022723"/>
    </source>
</evidence>
<dbReference type="Pfam" id="PF01258">
    <property type="entry name" value="zf-dskA_traR"/>
    <property type="match status" value="1"/>
</dbReference>
<evidence type="ECO:0000256" key="2">
    <source>
        <dbReference type="ARBA" id="ARBA00022771"/>
    </source>
</evidence>
<feature type="zinc finger region" description="dksA C4-type" evidence="4">
    <location>
        <begin position="82"/>
        <end position="106"/>
    </location>
</feature>
<organism evidence="6 7">
    <name type="scientific">Propionimicrobium lymphophilum ACS-093-V-SCH5</name>
    <dbReference type="NCBI Taxonomy" id="883161"/>
    <lineage>
        <taxon>Bacteria</taxon>
        <taxon>Bacillati</taxon>
        <taxon>Actinomycetota</taxon>
        <taxon>Actinomycetes</taxon>
        <taxon>Propionibacteriales</taxon>
        <taxon>Propionibacteriaceae</taxon>
        <taxon>Propionimicrobium</taxon>
    </lineage>
</organism>
<dbReference type="HOGENOM" id="CLU_043144_3_2_11"/>
<dbReference type="InterPro" id="IPR000962">
    <property type="entry name" value="Znf_DskA_TraR"/>
</dbReference>
<keyword evidence="7" id="KW-1185">Reference proteome</keyword>
<dbReference type="Gene3D" id="1.20.120.910">
    <property type="entry name" value="DksA, coiled-coil domain"/>
    <property type="match status" value="1"/>
</dbReference>
<evidence type="ECO:0000259" key="5">
    <source>
        <dbReference type="Pfam" id="PF01258"/>
    </source>
</evidence>